<keyword evidence="4" id="KW-1185">Reference proteome</keyword>
<protein>
    <submittedName>
        <fullName evidence="3">Uncharacterized protein</fullName>
    </submittedName>
</protein>
<organism evidence="3 5">
    <name type="scientific">Actinotignum urinale</name>
    <dbReference type="NCBI Taxonomy" id="190146"/>
    <lineage>
        <taxon>Bacteria</taxon>
        <taxon>Bacillati</taxon>
        <taxon>Actinomycetota</taxon>
        <taxon>Actinomycetes</taxon>
        <taxon>Actinomycetales</taxon>
        <taxon>Actinomycetaceae</taxon>
        <taxon>Actinotignum</taxon>
    </lineage>
</organism>
<reference evidence="3 4" key="1">
    <citation type="submission" date="2023-10" db="EMBL/GenBank/DDBJ databases">
        <title>Whole Genome based description of the genera Actinobaculum and Actinotignum reveals a complex phylogenetic relationship within the species included in the genus Actinotignum.</title>
        <authorList>
            <person name="Jensen C.S."/>
            <person name="Dargis R."/>
            <person name="Kemp M."/>
            <person name="Christensen J.J."/>
        </authorList>
    </citation>
    <scope>NUCLEOTIDE SEQUENCE</scope>
    <source>
        <strain evidence="3">SLA_B511</strain>
        <strain evidence="2 4">SLA_B974</strain>
    </source>
</reference>
<dbReference type="Proteomes" id="UP001275049">
    <property type="component" value="Unassembled WGS sequence"/>
</dbReference>
<proteinExistence type="predicted"/>
<dbReference type="RefSeq" id="WP_308807079.1">
    <property type="nucleotide sequence ID" value="NZ_CAMYCL010000037.1"/>
</dbReference>
<gene>
    <name evidence="3" type="ORF">R6G80_04650</name>
    <name evidence="2" type="ORF">R6G86_01320</name>
</gene>
<evidence type="ECO:0000313" key="2">
    <source>
        <dbReference type="EMBL" id="MDY5132384.1"/>
    </source>
</evidence>
<dbReference type="EMBL" id="JAWNGA010000001">
    <property type="protein sequence ID" value="MDY5132384.1"/>
    <property type="molecule type" value="Genomic_DNA"/>
</dbReference>
<feature type="compositionally biased region" description="Basic residues" evidence="1">
    <location>
        <begin position="163"/>
        <end position="179"/>
    </location>
</feature>
<name>A0AAW9HYC8_9ACTO</name>
<evidence type="ECO:0000313" key="4">
    <source>
        <dbReference type="Proteomes" id="UP001275049"/>
    </source>
</evidence>
<comment type="caution">
    <text evidence="3">The sequence shown here is derived from an EMBL/GenBank/DDBJ whole genome shotgun (WGS) entry which is preliminary data.</text>
</comment>
<evidence type="ECO:0000256" key="1">
    <source>
        <dbReference type="SAM" id="MobiDB-lite"/>
    </source>
</evidence>
<dbReference type="EMBL" id="JAWNGC010000004">
    <property type="protein sequence ID" value="MDY5155014.1"/>
    <property type="molecule type" value="Genomic_DNA"/>
</dbReference>
<feature type="region of interest" description="Disordered" evidence="1">
    <location>
        <begin position="110"/>
        <end position="228"/>
    </location>
</feature>
<feature type="compositionally biased region" description="Low complexity" evidence="1">
    <location>
        <begin position="126"/>
        <end position="146"/>
    </location>
</feature>
<dbReference type="Proteomes" id="UP001281731">
    <property type="component" value="Unassembled WGS sequence"/>
</dbReference>
<evidence type="ECO:0000313" key="3">
    <source>
        <dbReference type="EMBL" id="MDY5155014.1"/>
    </source>
</evidence>
<feature type="compositionally biased region" description="Polar residues" evidence="1">
    <location>
        <begin position="211"/>
        <end position="220"/>
    </location>
</feature>
<sequence>MLLIIIASLAILGSVIGVYGLIFVRRNGKDAKEWVSESYIQWKEDGLDVDGYEVVVHDTPLRDVFDAFPSVSEAYVSPEDVEERFGLVRESEREITAQVKKSTDKIRARIVPAKKNSAGEPEDTATDTPVDASADTSADTPADAPVNASADTPADNKESSTKSRSKKRKKSKKLSKAKKTVASGSVVEKTETTSSEKVNETDTLSDEEGAEQSSPFSTPIQFPDRKTA</sequence>
<dbReference type="AlphaFoldDB" id="A0AAW9HYC8"/>
<evidence type="ECO:0000313" key="5">
    <source>
        <dbReference type="Proteomes" id="UP001281731"/>
    </source>
</evidence>
<accession>A0AAW9HYC8</accession>